<evidence type="ECO:0000313" key="9">
    <source>
        <dbReference type="Proteomes" id="UP000278632"/>
    </source>
</evidence>
<feature type="domain" description="Membrane transport protein MMPL" evidence="7">
    <location>
        <begin position="919"/>
        <end position="1115"/>
    </location>
</feature>
<dbReference type="InterPro" id="IPR050545">
    <property type="entry name" value="Mycobact_MmpL"/>
</dbReference>
<evidence type="ECO:0000256" key="6">
    <source>
        <dbReference type="SAM" id="Phobius"/>
    </source>
</evidence>
<sequence>MNSSSLHSFFGRYEITRFRFKNLLTSCPKKRYRSALAILLVVLLSMSGSWLEPFLFLTSTGFAVLANMGTNIVFGSVSVITASIAAILQLILSMDYAIILMNRYRQERACEPNKTNAMKRAWRNAFSSIASSSTTTVLGLLAMVFLSLKIGADLGFVLAKGVLLSMVCTFTVLPGLILMFDALITKTAKKTPRLNMDRIGAFSYRARHVTVVLFAVLFVGAYIVQGHMNIVTSMPKEDPIAEVFAPANPVIVLYDNDDEQNMGAITKQLENNPHVSSVTSFASTLGKPLTASQMTDNLQDMSKQGSDMALSAAMDFDPALINLLYYDKLANGELHPIPVGAFFTFVSSDIANNEAFAGQIDEDMRAKLGQLEKFSDASTLTQPMKAEDLAQFFDMGVEDVKKLMVMYFTTMGGVDVPALTLPVFANFAANNVATDPTYAGMLDQNAASQLDMLCTFTDANAMIAPRGSAEIASLLGVDAQTVQLLFTYYYAQAPDFEPASATVSAFARFLANDVAAQPAFSGYLDEAAQAQLRMLAQLTNPEFTNKQMTSAELAATLGMDTSMVEQIMQVYYSMSQMPDGNPTPELPTQLAPAVRANNAAEPLTLSLEQLVNFLLAGDAENGGLTSQLDPAALQQLEFVRTITTASSMGTAFTYSELANLFGMDAASAKMLCTYYTALHGDTSSWALSMQAVVNFLVDNSSRFQGMLDAGSLSQLTIAQNLINGSVAGAAYSPQQLASLVGMDASQVNGLYLLYVSTYGDTSSWQLSVQDTVHFLADTLASSPSLADRTGLGTTDIQAAKTLVDAIASETPYTPEQLSLLMADAGQPMDQTELELLYLYHASTQHSDPAWTLSIEQLLRHLSENMVNDPRFQAFFDDGLRADIQSLQHDIDEAAAQLKGSDHSLMLINTALPIESAETTAFLEELTADLDQRASGNYYLMGSSVMGYEVINSFSNEMLFITLLTAFVIFLVVAITFRSLVIPAILVSIVQCGIFLVFSILTLQGGGVYYLALLVLQCILMGATIDYGILLTTYYREKRKTLGIKDALIASYNGSIHTIATSGVIMILMTAIIGAVYPDPMMGQLCFALSEGFLCAITLILVVLPGMLAMFDRFVTKRASAQA</sequence>
<evidence type="ECO:0000259" key="7">
    <source>
        <dbReference type="Pfam" id="PF03176"/>
    </source>
</evidence>
<feature type="domain" description="Membrane transport protein MMPL" evidence="7">
    <location>
        <begin position="35"/>
        <end position="183"/>
    </location>
</feature>
<dbReference type="SUPFAM" id="SSF82866">
    <property type="entry name" value="Multidrug efflux transporter AcrB transmembrane domain"/>
    <property type="match status" value="2"/>
</dbReference>
<feature type="transmembrane region" description="Helical" evidence="6">
    <location>
        <begin position="162"/>
        <end position="184"/>
    </location>
</feature>
<evidence type="ECO:0000256" key="4">
    <source>
        <dbReference type="ARBA" id="ARBA00022989"/>
    </source>
</evidence>
<evidence type="ECO:0000256" key="2">
    <source>
        <dbReference type="ARBA" id="ARBA00022475"/>
    </source>
</evidence>
<dbReference type="GO" id="GO:0005886">
    <property type="term" value="C:plasma membrane"/>
    <property type="evidence" value="ECO:0007669"/>
    <property type="project" value="UniProtKB-SubCell"/>
</dbReference>
<dbReference type="Pfam" id="PF03176">
    <property type="entry name" value="MMPL"/>
    <property type="match status" value="2"/>
</dbReference>
<protein>
    <recommendedName>
        <fullName evidence="7">Membrane transport protein MMPL domain-containing protein</fullName>
    </recommendedName>
</protein>
<feature type="transmembrane region" description="Helical" evidence="6">
    <location>
        <begin position="1008"/>
        <end position="1034"/>
    </location>
</feature>
<dbReference type="AlphaFoldDB" id="A0A3N0AVH6"/>
<proteinExistence type="predicted"/>
<dbReference type="Gene3D" id="1.20.1640.10">
    <property type="entry name" value="Multidrug efflux transporter AcrB transmembrane domain"/>
    <property type="match status" value="2"/>
</dbReference>
<dbReference type="PANTHER" id="PTHR33406:SF13">
    <property type="entry name" value="MEMBRANE PROTEIN YDFJ"/>
    <property type="match status" value="1"/>
</dbReference>
<feature type="transmembrane region" description="Helical" evidence="6">
    <location>
        <begin position="125"/>
        <end position="150"/>
    </location>
</feature>
<evidence type="ECO:0000256" key="5">
    <source>
        <dbReference type="ARBA" id="ARBA00023136"/>
    </source>
</evidence>
<feature type="transmembrane region" description="Helical" evidence="6">
    <location>
        <begin position="205"/>
        <end position="224"/>
    </location>
</feature>
<name>A0A3N0AVH6_9ACTN</name>
<dbReference type="PANTHER" id="PTHR33406">
    <property type="entry name" value="MEMBRANE PROTEIN MJ1562-RELATED"/>
    <property type="match status" value="1"/>
</dbReference>
<evidence type="ECO:0000256" key="1">
    <source>
        <dbReference type="ARBA" id="ARBA00004651"/>
    </source>
</evidence>
<feature type="transmembrane region" description="Helical" evidence="6">
    <location>
        <begin position="73"/>
        <end position="98"/>
    </location>
</feature>
<comment type="subcellular location">
    <subcellularLocation>
        <location evidence="1">Cell membrane</location>
        <topology evidence="1">Multi-pass membrane protein</topology>
    </subcellularLocation>
</comment>
<feature type="transmembrane region" description="Helical" evidence="6">
    <location>
        <begin position="957"/>
        <end position="976"/>
    </location>
</feature>
<gene>
    <name evidence="8" type="ORF">DMP08_11830</name>
</gene>
<accession>A0A3N0AVH6</accession>
<keyword evidence="3 6" id="KW-0812">Transmembrane</keyword>
<keyword evidence="4 6" id="KW-1133">Transmembrane helix</keyword>
<keyword evidence="5 6" id="KW-0472">Membrane</keyword>
<dbReference type="Proteomes" id="UP000278632">
    <property type="component" value="Unassembled WGS sequence"/>
</dbReference>
<comment type="caution">
    <text evidence="8">The sequence shown here is derived from an EMBL/GenBank/DDBJ whole genome shotgun (WGS) entry which is preliminary data.</text>
</comment>
<keyword evidence="2" id="KW-1003">Cell membrane</keyword>
<evidence type="ECO:0000256" key="3">
    <source>
        <dbReference type="ARBA" id="ARBA00022692"/>
    </source>
</evidence>
<organism evidence="8 9">
    <name type="scientific">Paraeggerthella hongkongensis</name>
    <dbReference type="NCBI Taxonomy" id="230658"/>
    <lineage>
        <taxon>Bacteria</taxon>
        <taxon>Bacillati</taxon>
        <taxon>Actinomycetota</taxon>
        <taxon>Coriobacteriia</taxon>
        <taxon>Eggerthellales</taxon>
        <taxon>Eggerthellaceae</taxon>
        <taxon>Paraeggerthella</taxon>
    </lineage>
</organism>
<feature type="transmembrane region" description="Helical" evidence="6">
    <location>
        <begin position="1055"/>
        <end position="1076"/>
    </location>
</feature>
<evidence type="ECO:0000313" key="8">
    <source>
        <dbReference type="EMBL" id="RNL38529.1"/>
    </source>
</evidence>
<reference evidence="9" key="1">
    <citation type="submission" date="2018-05" db="EMBL/GenBank/DDBJ databases">
        <title>Genome Sequencing of selected type strains of the family Eggerthellaceae.</title>
        <authorList>
            <person name="Danylec N."/>
            <person name="Stoll D.A."/>
            <person name="Doetsch A."/>
            <person name="Huch M."/>
        </authorList>
    </citation>
    <scope>NUCLEOTIDE SEQUENCE [LARGE SCALE GENOMIC DNA]</scope>
    <source>
        <strain evidence="9">DSM 16106</strain>
    </source>
</reference>
<keyword evidence="9" id="KW-1185">Reference proteome</keyword>
<feature type="transmembrane region" description="Helical" evidence="6">
    <location>
        <begin position="1088"/>
        <end position="1110"/>
    </location>
</feature>
<dbReference type="EMBL" id="QICD01000038">
    <property type="protein sequence ID" value="RNL38529.1"/>
    <property type="molecule type" value="Genomic_DNA"/>
</dbReference>
<dbReference type="InterPro" id="IPR004869">
    <property type="entry name" value="MMPL_dom"/>
</dbReference>
<feature type="transmembrane region" description="Helical" evidence="6">
    <location>
        <begin position="983"/>
        <end position="1002"/>
    </location>
</feature>